<feature type="region of interest" description="Disordered" evidence="1">
    <location>
        <begin position="132"/>
        <end position="184"/>
    </location>
</feature>
<name>A0A8H3HSJ9_9AGAM</name>
<feature type="compositionally biased region" description="Basic and acidic residues" evidence="1">
    <location>
        <begin position="146"/>
        <end position="156"/>
    </location>
</feature>
<dbReference type="AlphaFoldDB" id="A0A8H3HSJ9"/>
<reference evidence="2" key="1">
    <citation type="submission" date="2021-01" db="EMBL/GenBank/DDBJ databases">
        <authorList>
            <person name="Kaushik A."/>
        </authorList>
    </citation>
    <scope>NUCLEOTIDE SEQUENCE</scope>
    <source>
        <strain evidence="2">AG5</strain>
    </source>
</reference>
<feature type="compositionally biased region" description="Polar residues" evidence="1">
    <location>
        <begin position="157"/>
        <end position="166"/>
    </location>
</feature>
<feature type="region of interest" description="Disordered" evidence="1">
    <location>
        <begin position="279"/>
        <end position="298"/>
    </location>
</feature>
<evidence type="ECO:0000256" key="1">
    <source>
        <dbReference type="SAM" id="MobiDB-lite"/>
    </source>
</evidence>
<organism evidence="2 3">
    <name type="scientific">Rhizoctonia solani</name>
    <dbReference type="NCBI Taxonomy" id="456999"/>
    <lineage>
        <taxon>Eukaryota</taxon>
        <taxon>Fungi</taxon>
        <taxon>Dikarya</taxon>
        <taxon>Basidiomycota</taxon>
        <taxon>Agaricomycotina</taxon>
        <taxon>Agaricomycetes</taxon>
        <taxon>Cantharellales</taxon>
        <taxon>Ceratobasidiaceae</taxon>
        <taxon>Rhizoctonia</taxon>
    </lineage>
</organism>
<dbReference type="EMBL" id="CAJNJQ010004511">
    <property type="protein sequence ID" value="CAE7211641.1"/>
    <property type="molecule type" value="Genomic_DNA"/>
</dbReference>
<feature type="compositionally biased region" description="Polar residues" evidence="1">
    <location>
        <begin position="369"/>
        <end position="379"/>
    </location>
</feature>
<feature type="compositionally biased region" description="Acidic residues" evidence="1">
    <location>
        <begin position="463"/>
        <end position="475"/>
    </location>
</feature>
<accession>A0A8H3HSJ9</accession>
<sequence>MVTATGLTIPLDQWVCASALPSRLNFLLQSCSSPRDDYSHLNIDDALPLLSHACKIAFGDLMALEFEVKVSQGPLAYSAVLTITGPDEIGIEFPGSGNHPTQELAKMHAAYKAVLGGAIGYIMQSAGPATMDSNEAPVNVPTPPKRGVDPVPKKTSSDLVNGTDSPVKQGKKPRGTKSGAPPDALNLINTFLQRVYRYHNTPMPKTSREWKIVFFGGGVTARLTIQLPSGKSRSYGELPGMLSKPGRHPKVYPSPAVAKREVADEAIRAGILEFIECDKPGETTTPKQPPSPTTATVRAHNPLSSYVAYDPVKASRTTGANSVPVSKTADTLANGLPLQPFLSEQIVGEAAPTQDLGPVPPLEQMIDHTGTTSNLNTPPHHNEPPSPVDEMEVVDDLLGPGSLSNLESSEQEDEDEVDELTSSVYGDELPSGGRSESMELDSDTDSPPKQIAVTFSEYRASLPEEEPEPGDEAPCEEQRTEPPESPIQQVNQELDHQEPIIMLGASYSSILSDFCFERGHAQPQVTYQRNFEHAKAEGPVIYTVSIVLGTSRFELSKQYESIELAEEKLSRRILRQFGVRAKKM</sequence>
<proteinExistence type="predicted"/>
<gene>
    <name evidence="2" type="ORF">RDB_LOCUS153054</name>
</gene>
<comment type="caution">
    <text evidence="2">The sequence shown here is derived from an EMBL/GenBank/DDBJ whole genome shotgun (WGS) entry which is preliminary data.</text>
</comment>
<feature type="region of interest" description="Disordered" evidence="1">
    <location>
        <begin position="352"/>
        <end position="486"/>
    </location>
</feature>
<evidence type="ECO:0000313" key="2">
    <source>
        <dbReference type="EMBL" id="CAE7211641.1"/>
    </source>
</evidence>
<dbReference type="Proteomes" id="UP000663827">
    <property type="component" value="Unassembled WGS sequence"/>
</dbReference>
<feature type="compositionally biased region" description="Acidic residues" evidence="1">
    <location>
        <begin position="409"/>
        <end position="419"/>
    </location>
</feature>
<protein>
    <submittedName>
        <fullName evidence="2">Uncharacterized protein</fullName>
    </submittedName>
</protein>
<evidence type="ECO:0000313" key="3">
    <source>
        <dbReference type="Proteomes" id="UP000663827"/>
    </source>
</evidence>